<evidence type="ECO:0000313" key="1">
    <source>
        <dbReference type="EMBL" id="OPF19345.1"/>
    </source>
</evidence>
<sequence length="73" mass="8293">MGRLLLDDYVKKCNILLSNVASFNKKFLETQKTSIGWSVNGKVLNCQGSAVVLSPLGLLRKFCFFIDKLLRLW</sequence>
<dbReference type="EMBL" id="MVGR01000003">
    <property type="protein sequence ID" value="OPF19345.1"/>
    <property type="molecule type" value="Genomic_DNA"/>
</dbReference>
<evidence type="ECO:0000313" key="2">
    <source>
        <dbReference type="Proteomes" id="UP000189835"/>
    </source>
</evidence>
<dbReference type="Proteomes" id="UP000189835">
    <property type="component" value="Unassembled WGS sequence"/>
</dbReference>
<reference evidence="1 2" key="1">
    <citation type="submission" date="2017-02" db="EMBL/GenBank/DDBJ databases">
        <title>Genome sequence of Microcystis aeruginosa KW.</title>
        <authorList>
            <person name="Oh H.-M."/>
            <person name="Ahn C.-Y."/>
            <person name="Jeong H."/>
            <person name="Srivastava A."/>
            <person name="Lee H.-G."/>
            <person name="Kang S.-R."/>
        </authorList>
    </citation>
    <scope>NUCLEOTIDE SEQUENCE [LARGE SCALE GENOMIC DNA]</scope>
    <source>
        <strain evidence="1 2">KW</strain>
    </source>
</reference>
<accession>A0A1V4BXB5</accession>
<dbReference type="AlphaFoldDB" id="A0A1V4BXB5"/>
<name>A0A1V4BXB5_MICAE</name>
<comment type="caution">
    <text evidence="1">The sequence shown here is derived from an EMBL/GenBank/DDBJ whole genome shotgun (WGS) entry which is preliminary data.</text>
</comment>
<gene>
    <name evidence="1" type="ORF">B1L04_08365</name>
</gene>
<organism evidence="1 2">
    <name type="scientific">Microcystis aeruginosa KW</name>
    <dbReference type="NCBI Taxonomy" id="1960155"/>
    <lineage>
        <taxon>Bacteria</taxon>
        <taxon>Bacillati</taxon>
        <taxon>Cyanobacteriota</taxon>
        <taxon>Cyanophyceae</taxon>
        <taxon>Oscillatoriophycideae</taxon>
        <taxon>Chroococcales</taxon>
        <taxon>Microcystaceae</taxon>
        <taxon>Microcystis</taxon>
    </lineage>
</organism>
<proteinExistence type="predicted"/>
<protein>
    <submittedName>
        <fullName evidence="1">Uncharacterized protein</fullName>
    </submittedName>
</protein>